<comment type="caution">
    <text evidence="9">The sequence shown here is derived from an EMBL/GenBank/DDBJ whole genome shotgun (WGS) entry which is preliminary data.</text>
</comment>
<dbReference type="STRING" id="1838285.SCAL_001504"/>
<evidence type="ECO:0000256" key="5">
    <source>
        <dbReference type="ARBA" id="ARBA00023002"/>
    </source>
</evidence>
<dbReference type="Proteomes" id="UP000186940">
    <property type="component" value="Unassembled WGS sequence"/>
</dbReference>
<dbReference type="Gene3D" id="1.10.8.190">
    <property type="entry name" value="Carbon monoxide dehydrogenase alpha subunit. Chain M, domain 1"/>
    <property type="match status" value="1"/>
</dbReference>
<dbReference type="InterPro" id="IPR016099">
    <property type="entry name" value="Prismane-like_a/b-sand"/>
</dbReference>
<organism evidence="9 10">
    <name type="scientific">Candidatus Syntropharchaeum caldarium</name>
    <dbReference type="NCBI Taxonomy" id="1838285"/>
    <lineage>
        <taxon>Archaea</taxon>
        <taxon>Methanobacteriati</taxon>
        <taxon>Methanobacteriota</taxon>
        <taxon>Stenosarchaea group</taxon>
        <taxon>Methanomicrobia</taxon>
        <taxon>Methanosarcinales</taxon>
        <taxon>ANME-2 cluster</taxon>
        <taxon>Candidatus Syntropharchaeum</taxon>
    </lineage>
</organism>
<accession>A0A1F2PAD8</accession>
<evidence type="ECO:0000256" key="2">
    <source>
        <dbReference type="ARBA" id="ARBA00022596"/>
    </source>
</evidence>
<dbReference type="GO" id="GO:0050418">
    <property type="term" value="F:hydroxylamine reductase activity"/>
    <property type="evidence" value="ECO:0007669"/>
    <property type="project" value="TreeGrafter"/>
</dbReference>
<dbReference type="GO" id="GO:0051539">
    <property type="term" value="F:4 iron, 4 sulfur cluster binding"/>
    <property type="evidence" value="ECO:0007669"/>
    <property type="project" value="UniProtKB-KW"/>
</dbReference>
<evidence type="ECO:0000256" key="6">
    <source>
        <dbReference type="ARBA" id="ARBA00023004"/>
    </source>
</evidence>
<dbReference type="GO" id="GO:0004601">
    <property type="term" value="F:peroxidase activity"/>
    <property type="evidence" value="ECO:0007669"/>
    <property type="project" value="TreeGrafter"/>
</dbReference>
<keyword evidence="7" id="KW-0411">Iron-sulfur</keyword>
<dbReference type="PROSITE" id="PS51379">
    <property type="entry name" value="4FE4S_FER_2"/>
    <property type="match status" value="1"/>
</dbReference>
<keyword evidence="3" id="KW-0479">Metal-binding</keyword>
<proteinExistence type="predicted"/>
<name>A0A1F2PAD8_9EURY</name>
<keyword evidence="1" id="KW-0004">4Fe-4S</keyword>
<dbReference type="PATRIC" id="fig|1838285.3.peg.1527"/>
<keyword evidence="4" id="KW-0677">Repeat</keyword>
<evidence type="ECO:0000313" key="10">
    <source>
        <dbReference type="Proteomes" id="UP000186940"/>
    </source>
</evidence>
<protein>
    <submittedName>
        <fullName evidence="9">Acetyl-CoA decarbonylase/synthase alpha subunit</fullName>
    </submittedName>
</protein>
<dbReference type="SUPFAM" id="SSF56821">
    <property type="entry name" value="Prismane protein-like"/>
    <property type="match status" value="1"/>
</dbReference>
<gene>
    <name evidence="9" type="ORF">SCAL_001504</name>
</gene>
<dbReference type="InterPro" id="IPR017896">
    <property type="entry name" value="4Fe4S_Fe-S-bd"/>
</dbReference>
<dbReference type="InterPro" id="IPR004460">
    <property type="entry name" value="CdhA"/>
</dbReference>
<keyword evidence="2" id="KW-0533">Nickel</keyword>
<reference evidence="9" key="1">
    <citation type="submission" date="2016-05" db="EMBL/GenBank/DDBJ databases">
        <title>Microbial consortia oxidize butane by reversing methanogenesis.</title>
        <authorList>
            <person name="Laso-Perez R."/>
            <person name="Richter M."/>
            <person name="Wegener G."/>
            <person name="Musat F."/>
        </authorList>
    </citation>
    <scope>NUCLEOTIDE SEQUENCE [LARGE SCALE GENOMIC DNA]</scope>
    <source>
        <strain evidence="9">BOX2</strain>
    </source>
</reference>
<evidence type="ECO:0000256" key="4">
    <source>
        <dbReference type="ARBA" id="ARBA00022737"/>
    </source>
</evidence>
<dbReference type="NCBIfam" id="TIGR00314">
    <property type="entry name" value="cdhA"/>
    <property type="match status" value="1"/>
</dbReference>
<keyword evidence="5" id="KW-0560">Oxidoreductase</keyword>
<evidence type="ECO:0000259" key="8">
    <source>
        <dbReference type="PROSITE" id="PS51379"/>
    </source>
</evidence>
<dbReference type="EMBL" id="LYOS01000004">
    <property type="protein sequence ID" value="OFV67586.1"/>
    <property type="molecule type" value="Genomic_DNA"/>
</dbReference>
<evidence type="ECO:0000256" key="3">
    <source>
        <dbReference type="ARBA" id="ARBA00022723"/>
    </source>
</evidence>
<evidence type="ECO:0000256" key="7">
    <source>
        <dbReference type="ARBA" id="ARBA00023014"/>
    </source>
</evidence>
<dbReference type="GO" id="GO:0006084">
    <property type="term" value="P:acetyl-CoA metabolic process"/>
    <property type="evidence" value="ECO:0007669"/>
    <property type="project" value="InterPro"/>
</dbReference>
<dbReference type="Gene3D" id="3.40.50.2030">
    <property type="match status" value="2"/>
</dbReference>
<dbReference type="Pfam" id="PF03063">
    <property type="entry name" value="Prismane"/>
    <property type="match status" value="2"/>
</dbReference>
<dbReference type="AlphaFoldDB" id="A0A1F2PAD8"/>
<keyword evidence="10" id="KW-1185">Reference proteome</keyword>
<dbReference type="InterPro" id="IPR004137">
    <property type="entry name" value="HCP/CODH"/>
</dbReference>
<sequence>MVAKDEKVLNLKLKKFRTGSFKLDGFELAVGKVKEPSEIDEFAEPMGPTPKPGIEDLRDWDMKLLKRYPPMYSPICDMCCLCTLGKCDLTGNKKGACGIDMKTQQGRWSLITAFTGMNTHLSHAKELVEHIIETKGPDVPIDFGENTPVESPIIRVVTGIVPKTVGDLVEVLDYIEGEVPHLVASIHMGQEGSYLDYESKAYHAGMLDSISMAVADIAQICAFDMPRADPKAPLAEIGAGTLDQTKPVILVIGHNVLPSISMIEYMRENDLEDKVELGGICCTAHDITRYTQRAKIVGPQSMELKFVRSGIADVVVVDEQCIRVDMHEVARSVKAPYISTTVKAMHGLPDRTDDDIDDIVKDLVSGKETGALILDMEKAGEVAVKVAIDVAPKRQKFKVIPSTEEVVAYAKTCWHCGACTKACENDLPISDAMYAAAEGDLSLLGELEDACVGCGKCEQECKRKIPVLSLITKASEKKFKEEKSMIRVGRGPISDYEVRNVCDTWAIGVIPGCIAMVGCSNYPGAERELYEMAEEFLMRNFIVAASGCAAMSIGLYKDEEGKSLYEKFPGAFVARGLCNVGSCVSNPHITDTTIRVANVFARRIMSGNFQEIGDYVLNCVGACGLVWGAYSQKAFSIGMSCHRLGIPVVLGPHSAKYRHQYLGVKEDLESFNIRDIKDGSVHNVGPIPEHLLYVAETKEEAILMCAKLCFRNNDMAEGRSLKITNYIDIHKKYYGRMPDDLPYYIRNENDIPYAAKDEIEEILKAAGWEPMPVVKSTTLLDPKDLWTYEALKQGKRWYSV</sequence>
<dbReference type="InterPro" id="IPR011254">
    <property type="entry name" value="Prismane-like_sf"/>
</dbReference>
<dbReference type="GO" id="GO:0046872">
    <property type="term" value="F:metal ion binding"/>
    <property type="evidence" value="ECO:0007669"/>
    <property type="project" value="UniProtKB-KW"/>
</dbReference>
<dbReference type="PANTHER" id="PTHR30109">
    <property type="entry name" value="HYDROXYLAMINE REDUCTASE"/>
    <property type="match status" value="1"/>
</dbReference>
<dbReference type="PANTHER" id="PTHR30109:SF6">
    <property type="entry name" value="ACETYL-COA DECARBONYLASE_SYNTHASE COMPLEX SUBUNIT ALPHA"/>
    <property type="match status" value="1"/>
</dbReference>
<evidence type="ECO:0000256" key="1">
    <source>
        <dbReference type="ARBA" id="ARBA00022485"/>
    </source>
</evidence>
<dbReference type="Gene3D" id="3.30.70.20">
    <property type="match status" value="1"/>
</dbReference>
<feature type="domain" description="4Fe-4S ferredoxin-type" evidence="8">
    <location>
        <begin position="441"/>
        <end position="471"/>
    </location>
</feature>
<evidence type="ECO:0000313" key="9">
    <source>
        <dbReference type="EMBL" id="OFV67586.1"/>
    </source>
</evidence>
<dbReference type="SUPFAM" id="SSF46548">
    <property type="entry name" value="alpha-helical ferredoxin"/>
    <property type="match status" value="1"/>
</dbReference>
<dbReference type="GO" id="GO:0042542">
    <property type="term" value="P:response to hydrogen peroxide"/>
    <property type="evidence" value="ECO:0007669"/>
    <property type="project" value="TreeGrafter"/>
</dbReference>
<keyword evidence="6" id="KW-0408">Iron</keyword>